<proteinExistence type="predicted"/>
<evidence type="ECO:0000256" key="1">
    <source>
        <dbReference type="SAM" id="Phobius"/>
    </source>
</evidence>
<protein>
    <submittedName>
        <fullName evidence="2">Cytochrome c oxidase subunit 2A</fullName>
    </submittedName>
</protein>
<sequence length="47" mass="5190">MAKPELAKGTKVESQSSLKGTLTAVFLLGAFLIFTWLSVYAIFIERL</sequence>
<gene>
    <name evidence="2" type="ORF">NK662_09670</name>
</gene>
<accession>A0AA41XB54</accession>
<feature type="transmembrane region" description="Helical" evidence="1">
    <location>
        <begin position="20"/>
        <end position="43"/>
    </location>
</feature>
<dbReference type="RefSeq" id="WP_254758720.1">
    <property type="nucleotide sequence ID" value="NZ_JANCLT010000004.1"/>
</dbReference>
<dbReference type="EMBL" id="JANCLT010000004">
    <property type="protein sequence ID" value="MCP8968806.1"/>
    <property type="molecule type" value="Genomic_DNA"/>
</dbReference>
<reference evidence="2" key="1">
    <citation type="submission" date="2022-07" db="EMBL/GenBank/DDBJ databases">
        <authorList>
            <person name="Li W.-J."/>
            <person name="Deng Q.-Q."/>
        </authorList>
    </citation>
    <scope>NUCLEOTIDE SEQUENCE</scope>
    <source>
        <strain evidence="2">SYSU M60031</strain>
    </source>
</reference>
<keyword evidence="1" id="KW-0812">Transmembrane</keyword>
<keyword evidence="1" id="KW-1133">Transmembrane helix</keyword>
<evidence type="ECO:0000313" key="3">
    <source>
        <dbReference type="Proteomes" id="UP001156102"/>
    </source>
</evidence>
<evidence type="ECO:0000313" key="2">
    <source>
        <dbReference type="EMBL" id="MCP8968806.1"/>
    </source>
</evidence>
<keyword evidence="3" id="KW-1185">Reference proteome</keyword>
<dbReference type="Proteomes" id="UP001156102">
    <property type="component" value="Unassembled WGS sequence"/>
</dbReference>
<name>A0AA41XB54_9BACI</name>
<dbReference type="AlphaFoldDB" id="A0AA41XB54"/>
<organism evidence="2 3">
    <name type="scientific">Ectobacillus ponti</name>
    <dbReference type="NCBI Taxonomy" id="2961894"/>
    <lineage>
        <taxon>Bacteria</taxon>
        <taxon>Bacillati</taxon>
        <taxon>Bacillota</taxon>
        <taxon>Bacilli</taxon>
        <taxon>Bacillales</taxon>
        <taxon>Bacillaceae</taxon>
        <taxon>Ectobacillus</taxon>
    </lineage>
</organism>
<keyword evidence="1" id="KW-0472">Membrane</keyword>
<comment type="caution">
    <text evidence="2">The sequence shown here is derived from an EMBL/GenBank/DDBJ whole genome shotgun (WGS) entry which is preliminary data.</text>
</comment>